<name>A0ABX7B213_9PROT</name>
<evidence type="ECO:0000313" key="1">
    <source>
        <dbReference type="EMBL" id="QQP88147.1"/>
    </source>
</evidence>
<protein>
    <submittedName>
        <fullName evidence="1">Uncharacterized protein</fullName>
    </submittedName>
</protein>
<dbReference type="EMBL" id="CP067420">
    <property type="protein sequence ID" value="QQP88147.1"/>
    <property type="molecule type" value="Genomic_DNA"/>
</dbReference>
<accession>A0ABX7B213</accession>
<dbReference type="Proteomes" id="UP000595197">
    <property type="component" value="Chromosome"/>
</dbReference>
<evidence type="ECO:0000313" key="2">
    <source>
        <dbReference type="Proteomes" id="UP000595197"/>
    </source>
</evidence>
<proteinExistence type="predicted"/>
<keyword evidence="2" id="KW-1185">Reference proteome</keyword>
<dbReference type="RefSeq" id="WP_201072650.1">
    <property type="nucleotide sequence ID" value="NZ_CP067420.1"/>
</dbReference>
<reference evidence="1" key="1">
    <citation type="submission" date="2021-02" db="EMBL/GenBank/DDBJ databases">
        <title>Skermanella TT6 skin isolate.</title>
        <authorList>
            <person name="Lee K."/>
            <person name="Ganzorig M."/>
        </authorList>
    </citation>
    <scope>NUCLEOTIDE SEQUENCE</scope>
    <source>
        <strain evidence="1">TT6</strain>
    </source>
</reference>
<gene>
    <name evidence="1" type="ORF">IGS68_19075</name>
</gene>
<organism evidence="1 2">
    <name type="scientific">Skermanella cutis</name>
    <dbReference type="NCBI Taxonomy" id="2775420"/>
    <lineage>
        <taxon>Bacteria</taxon>
        <taxon>Pseudomonadati</taxon>
        <taxon>Pseudomonadota</taxon>
        <taxon>Alphaproteobacteria</taxon>
        <taxon>Rhodospirillales</taxon>
        <taxon>Azospirillaceae</taxon>
        <taxon>Skermanella</taxon>
    </lineage>
</organism>
<sequence length="147" mass="16205">MHNMKPAVAVVSDAVTDPWAEDDSDWFAANPGRSLRLRKKMPGELQVAAMDRGAEVPAQLPGHLWATVSYQIRPGERARSFHQVPIGNSIDGLSDLELAAHFFSEGDLETAEQGFDDMVALSIGRVRADALFRRTQSRLAAFEEDVQ</sequence>